<gene>
    <name evidence="2" type="ORF">BESB_019270</name>
</gene>
<proteinExistence type="predicted"/>
<feature type="region of interest" description="Disordered" evidence="1">
    <location>
        <begin position="129"/>
        <end position="167"/>
    </location>
</feature>
<feature type="region of interest" description="Disordered" evidence="1">
    <location>
        <begin position="15"/>
        <end position="46"/>
    </location>
</feature>
<protein>
    <submittedName>
        <fullName evidence="2">Uncharacterized protein</fullName>
    </submittedName>
</protein>
<evidence type="ECO:0000256" key="1">
    <source>
        <dbReference type="SAM" id="MobiDB-lite"/>
    </source>
</evidence>
<feature type="compositionally biased region" description="Basic and acidic residues" evidence="1">
    <location>
        <begin position="362"/>
        <end position="377"/>
    </location>
</feature>
<comment type="caution">
    <text evidence="2">The sequence shown here is derived from an EMBL/GenBank/DDBJ whole genome shotgun (WGS) entry which is preliminary data.</text>
</comment>
<feature type="compositionally biased region" description="Low complexity" evidence="1">
    <location>
        <begin position="197"/>
        <end position="211"/>
    </location>
</feature>
<dbReference type="Proteomes" id="UP000224006">
    <property type="component" value="Chromosome XI"/>
</dbReference>
<feature type="region of interest" description="Disordered" evidence="1">
    <location>
        <begin position="773"/>
        <end position="848"/>
    </location>
</feature>
<feature type="compositionally biased region" description="Polar residues" evidence="1">
    <location>
        <begin position="15"/>
        <end position="34"/>
    </location>
</feature>
<sequence>MRCFRRAPARFLHSVSDSSPASCSRLSARPSFSPSAPKPLSDCASSGAHEHRRALSRCTNARDPTRWDEEEAAAHVASTSPGAFARCASTPSSGFSALALHSSFPPSPSFSPVNFGCFLKTQEDVVQSASRRSRLAPPAPLRFFSSAPRPHQAPRKDDPPDVKRRGQGGAGALLLRLKWHSNFYSAGPSAAQMHPQSLLASPSGAASAGSARAREREEEREALLRETYLCLPQLKANEAAEAAYLIATMYEAGAGGEEKGDVPIELLKALLVQVLRQDPARTLAPVALHRFLRVSALYPHAADRGLLEDLALTLARRHRHLSVTSLQLITEDFSSCFFPGFHPLFAAIADHLTAPPSARPRTPSERDADERKGRRDAASGSVRRGGVERGDTWVSEKEEDLTATHACFFFNSYSRTNCHPPHFFERLSRVLEESLEALHRAQFSQARSAPSAPAAPSFASASSSSVPDRFSFSILALGLKGMVNCGVQPSEKFVRLAGDLVTNYIDDPEASVLHQRGEKLATKSLLRALTFFCKARTASLVAELSAPPASPADALCAAPSPCSVSFPLFHVASCLADKLPPHAFCSDDLADLSTAVRCLDALLLSACPASHSLALLLQDFCSGAEDEAFQTLRGERGTNPSGRSGDASGASPSAHETGGAAHALDAANLPLSSASSSPSPAAPPAAFAPLAGAVSGGSSPASLRPWLALYVRLQARFLSLLKLHLSNLHPFQRISVLDQMLATSSLFPPEARREPKHAALLCALRSLGHAEAVTPEGTRSAGEGAAGAEDLAPTQSARPPAGAAAVAGGRGDAAVSGHGAAGSPLEPPPSGSALSAPSSSEAAAPRSPPVLSPAIVSLLRSIYYRLASLNLRLLSLLLASLHAVHFSFQGPTPPTRTQQLCAPHKKDVHWSNAFLHILGREGMRKVGTATPEEMAEFLLRYYVDLECFDVCIEPLTFYVEKLAMLHQLRQLAPAVLDALAVTLQAALATPHGLPALQDLPDGARTFADHVSRRTVSV</sequence>
<dbReference type="GeneID" id="40306988"/>
<evidence type="ECO:0000313" key="2">
    <source>
        <dbReference type="EMBL" id="PFH31986.1"/>
    </source>
</evidence>
<accession>A0A2A9M7V8</accession>
<dbReference type="VEuPathDB" id="ToxoDB:BESB_019270"/>
<feature type="compositionally biased region" description="Basic and acidic residues" evidence="1">
    <location>
        <begin position="154"/>
        <end position="164"/>
    </location>
</feature>
<dbReference type="KEGG" id="bbes:BESB_019270"/>
<name>A0A2A9M7V8_BESBE</name>
<dbReference type="OrthoDB" id="332428at2759"/>
<feature type="compositionally biased region" description="Low complexity" evidence="1">
    <location>
        <begin position="831"/>
        <end position="845"/>
    </location>
</feature>
<dbReference type="EMBL" id="NWUJ01000012">
    <property type="protein sequence ID" value="PFH31986.1"/>
    <property type="molecule type" value="Genomic_DNA"/>
</dbReference>
<dbReference type="AlphaFoldDB" id="A0A2A9M7V8"/>
<feature type="region of interest" description="Disordered" evidence="1">
    <location>
        <begin position="633"/>
        <end position="659"/>
    </location>
</feature>
<feature type="compositionally biased region" description="Low complexity" evidence="1">
    <location>
        <begin position="796"/>
        <end position="824"/>
    </location>
</feature>
<feature type="region of interest" description="Disordered" evidence="1">
    <location>
        <begin position="355"/>
        <end position="391"/>
    </location>
</feature>
<reference evidence="2 3" key="1">
    <citation type="submission" date="2017-09" db="EMBL/GenBank/DDBJ databases">
        <title>Genome sequencing of Besnoitia besnoiti strain Bb-Ger1.</title>
        <authorList>
            <person name="Schares G."/>
            <person name="Venepally P."/>
            <person name="Lorenzi H.A."/>
        </authorList>
    </citation>
    <scope>NUCLEOTIDE SEQUENCE [LARGE SCALE GENOMIC DNA]</scope>
    <source>
        <strain evidence="2 3">Bb-Ger1</strain>
    </source>
</reference>
<dbReference type="RefSeq" id="XP_029215995.1">
    <property type="nucleotide sequence ID" value="XM_029360636.1"/>
</dbReference>
<keyword evidence="3" id="KW-1185">Reference proteome</keyword>
<feature type="region of interest" description="Disordered" evidence="1">
    <location>
        <begin position="195"/>
        <end position="216"/>
    </location>
</feature>
<organism evidence="2 3">
    <name type="scientific">Besnoitia besnoiti</name>
    <name type="common">Apicomplexan protozoan</name>
    <dbReference type="NCBI Taxonomy" id="94643"/>
    <lineage>
        <taxon>Eukaryota</taxon>
        <taxon>Sar</taxon>
        <taxon>Alveolata</taxon>
        <taxon>Apicomplexa</taxon>
        <taxon>Conoidasida</taxon>
        <taxon>Coccidia</taxon>
        <taxon>Eucoccidiorida</taxon>
        <taxon>Eimeriorina</taxon>
        <taxon>Sarcocystidae</taxon>
        <taxon>Besnoitia</taxon>
    </lineage>
</organism>
<evidence type="ECO:0000313" key="3">
    <source>
        <dbReference type="Proteomes" id="UP000224006"/>
    </source>
</evidence>